<dbReference type="EMBL" id="JBHFQA010000006">
    <property type="protein sequence ID" value="KAL2097990.1"/>
    <property type="molecule type" value="Genomic_DNA"/>
</dbReference>
<reference evidence="7 8" key="1">
    <citation type="submission" date="2024-09" db="EMBL/GenBank/DDBJ databases">
        <title>A chromosome-level genome assembly of Gray's grenadier anchovy, Coilia grayii.</title>
        <authorList>
            <person name="Fu Z."/>
        </authorList>
    </citation>
    <scope>NUCLEOTIDE SEQUENCE [LARGE SCALE GENOMIC DNA]</scope>
    <source>
        <strain evidence="7">G4</strain>
        <tissue evidence="7">Muscle</tissue>
    </source>
</reference>
<dbReference type="PANTHER" id="PTHR45785">
    <property type="entry name" value="COMPLEMENT FACTOR H-RELATED"/>
    <property type="match status" value="1"/>
</dbReference>
<evidence type="ECO:0000313" key="8">
    <source>
        <dbReference type="Proteomes" id="UP001591681"/>
    </source>
</evidence>
<keyword evidence="8" id="KW-1185">Reference proteome</keyword>
<evidence type="ECO:0000313" key="7">
    <source>
        <dbReference type="EMBL" id="KAL2097990.1"/>
    </source>
</evidence>
<dbReference type="InterPro" id="IPR035976">
    <property type="entry name" value="Sushi/SCR/CCP_sf"/>
</dbReference>
<dbReference type="CDD" id="cd00033">
    <property type="entry name" value="CCP"/>
    <property type="match status" value="2"/>
</dbReference>
<feature type="disulfide bond" evidence="5">
    <location>
        <begin position="99"/>
        <end position="142"/>
    </location>
</feature>
<comment type="caution">
    <text evidence="5">Lacks conserved residue(s) required for the propagation of feature annotation.</text>
</comment>
<accession>A0ABD1KFK7</accession>
<keyword evidence="2 5" id="KW-0768">Sushi</keyword>
<comment type="caution">
    <text evidence="7">The sequence shown here is derived from an EMBL/GenBank/DDBJ whole genome shotgun (WGS) entry which is preliminary data.</text>
</comment>
<feature type="domain" description="Sushi" evidence="6">
    <location>
        <begin position="97"/>
        <end position="155"/>
    </location>
</feature>
<sequence>MMNYRCDEGYKPITGGWWSTITCEKGRWSPVPQCIGINDCTHPEISDGKVRPAYKKDHYGDGDGVYIECNTGYVFDRNEARCHKGEWTLPVCKRSENSCLTPRQVVNAIIEENYQDIFNERAQLHYKCIGKYKMTGLSVSRCEQGKWSETGVCVPDTPGGKQEHHDQGTSGDRVVVVSPGLGECPDPPSIENGDFVSKNKNSVTYQCISFYKLTGDATMTCRNGQWPTPPRCEANYCKVVGKVPNLKKLDTAIYITEGESRTFDCDSYSYSYFYATGTCQNGRITFSGCKLCVKIVIDLLKTGFHV</sequence>
<evidence type="ECO:0000256" key="2">
    <source>
        <dbReference type="ARBA" id="ARBA00022659"/>
    </source>
</evidence>
<dbReference type="InterPro" id="IPR051503">
    <property type="entry name" value="ComplSys_Reg/VirEntry_Med"/>
</dbReference>
<dbReference type="AlphaFoldDB" id="A0ABD1KFK7"/>
<name>A0ABD1KFK7_9TELE</name>
<dbReference type="SMART" id="SM00032">
    <property type="entry name" value="CCP"/>
    <property type="match status" value="3"/>
</dbReference>
<dbReference type="Pfam" id="PF00084">
    <property type="entry name" value="Sushi"/>
    <property type="match status" value="4"/>
</dbReference>
<feature type="domain" description="Sushi" evidence="6">
    <location>
        <begin position="1"/>
        <end position="36"/>
    </location>
</feature>
<keyword evidence="3" id="KW-0732">Signal</keyword>
<evidence type="ECO:0000256" key="3">
    <source>
        <dbReference type="ARBA" id="ARBA00022729"/>
    </source>
</evidence>
<dbReference type="Gene3D" id="2.10.70.10">
    <property type="entry name" value="Complement Module, domain 1"/>
    <property type="match status" value="4"/>
</dbReference>
<gene>
    <name evidence="7" type="ORF">ACEWY4_007197</name>
</gene>
<evidence type="ECO:0000256" key="4">
    <source>
        <dbReference type="ARBA" id="ARBA00023157"/>
    </source>
</evidence>
<organism evidence="7 8">
    <name type="scientific">Coilia grayii</name>
    <name type="common">Gray's grenadier anchovy</name>
    <dbReference type="NCBI Taxonomy" id="363190"/>
    <lineage>
        <taxon>Eukaryota</taxon>
        <taxon>Metazoa</taxon>
        <taxon>Chordata</taxon>
        <taxon>Craniata</taxon>
        <taxon>Vertebrata</taxon>
        <taxon>Euteleostomi</taxon>
        <taxon>Actinopterygii</taxon>
        <taxon>Neopterygii</taxon>
        <taxon>Teleostei</taxon>
        <taxon>Clupei</taxon>
        <taxon>Clupeiformes</taxon>
        <taxon>Clupeoidei</taxon>
        <taxon>Engraulidae</taxon>
        <taxon>Coilinae</taxon>
        <taxon>Coilia</taxon>
    </lineage>
</organism>
<keyword evidence="4 5" id="KW-1015">Disulfide bond</keyword>
<dbReference type="SUPFAM" id="SSF57535">
    <property type="entry name" value="Complement control module/SCR domain"/>
    <property type="match status" value="4"/>
</dbReference>
<proteinExistence type="predicted"/>
<feature type="domain" description="Sushi" evidence="6">
    <location>
        <begin position="38"/>
        <end position="94"/>
    </location>
</feature>
<evidence type="ECO:0000256" key="1">
    <source>
        <dbReference type="ARBA" id="ARBA00004328"/>
    </source>
</evidence>
<dbReference type="PROSITE" id="PS50923">
    <property type="entry name" value="SUSHI"/>
    <property type="match status" value="4"/>
</dbReference>
<evidence type="ECO:0000259" key="6">
    <source>
        <dbReference type="PROSITE" id="PS50923"/>
    </source>
</evidence>
<dbReference type="Proteomes" id="UP001591681">
    <property type="component" value="Unassembled WGS sequence"/>
</dbReference>
<dbReference type="InterPro" id="IPR000436">
    <property type="entry name" value="Sushi_SCR_CCP_dom"/>
</dbReference>
<comment type="subcellular location">
    <subcellularLocation>
        <location evidence="1">Virion</location>
    </subcellularLocation>
</comment>
<feature type="domain" description="Sushi" evidence="6">
    <location>
        <begin position="182"/>
        <end position="234"/>
    </location>
</feature>
<protein>
    <recommendedName>
        <fullName evidence="6">Sushi domain-containing protein</fullName>
    </recommendedName>
</protein>
<dbReference type="PANTHER" id="PTHR45785:SF2">
    <property type="entry name" value="COMPLEMENT FACTOR H-RELATED"/>
    <property type="match status" value="1"/>
</dbReference>
<evidence type="ECO:0000256" key="5">
    <source>
        <dbReference type="PROSITE-ProRule" id="PRU00302"/>
    </source>
</evidence>